<organism evidence="1 2">
    <name type="scientific">Lobosporangium transversale</name>
    <dbReference type="NCBI Taxonomy" id="64571"/>
    <lineage>
        <taxon>Eukaryota</taxon>
        <taxon>Fungi</taxon>
        <taxon>Fungi incertae sedis</taxon>
        <taxon>Mucoromycota</taxon>
        <taxon>Mortierellomycotina</taxon>
        <taxon>Mortierellomycetes</taxon>
        <taxon>Mortierellales</taxon>
        <taxon>Mortierellaceae</taxon>
        <taxon>Lobosporangium</taxon>
    </lineage>
</organism>
<keyword evidence="2" id="KW-1185">Reference proteome</keyword>
<dbReference type="Proteomes" id="UP000193648">
    <property type="component" value="Unassembled WGS sequence"/>
</dbReference>
<reference evidence="1 2" key="1">
    <citation type="submission" date="2016-07" db="EMBL/GenBank/DDBJ databases">
        <title>Pervasive Adenine N6-methylation of Active Genes in Fungi.</title>
        <authorList>
            <consortium name="DOE Joint Genome Institute"/>
            <person name="Mondo S.J."/>
            <person name="Dannebaum R.O."/>
            <person name="Kuo R.C."/>
            <person name="Labutti K."/>
            <person name="Haridas S."/>
            <person name="Kuo A."/>
            <person name="Salamov A."/>
            <person name="Ahrendt S.R."/>
            <person name="Lipzen A."/>
            <person name="Sullivan W."/>
            <person name="Andreopoulos W.B."/>
            <person name="Clum A."/>
            <person name="Lindquist E."/>
            <person name="Daum C."/>
            <person name="Ramamoorthy G.K."/>
            <person name="Gryganskyi A."/>
            <person name="Culley D."/>
            <person name="Magnuson J.K."/>
            <person name="James T.Y."/>
            <person name="O'Malley M.A."/>
            <person name="Stajich J.E."/>
            <person name="Spatafora J.W."/>
            <person name="Visel A."/>
            <person name="Grigoriev I.V."/>
        </authorList>
    </citation>
    <scope>NUCLEOTIDE SEQUENCE [LARGE SCALE GENOMIC DNA]</scope>
    <source>
        <strain evidence="1 2">NRRL 3116</strain>
    </source>
</reference>
<gene>
    <name evidence="1" type="ORF">BCR41DRAFT_346863</name>
</gene>
<sequence>MVSKMQIHRQVYLVVIWLACITILNQFVLAGAPEIQPGVPMKSAPVHLVRRSDAGRQRTTMKFKPMNSIQLRFIEADKSEYYDACHHVDMNVELKSDDGSRTIEALNPFAFQHAVKSISCANASSQLDIELDPVYAKQVRRWNFSPRNVFGIVIPHDFVDLKKNKACYTGLDSTAKKWIEENPMETVVKLVKDPRFLDAKSPNTVSFTIVKTDIWSQMNRVQSVHINHRPLDTMLSKVLSKRSTAYEQGPMWDFEHDLSSGTKAVDEHVTAENVHADLDRSSVKGYAQADMAWKQTCIKGIFTGKMRCANWGISNSKISGVTEIKHQTQITVKNKQEGVMAASADGPPLLTLTNISITTPSFDLMAPIPLLGFSVPGVFDMGANVGLGGTVSLAVIVQATEDLLVNTGSSTSCPWIIDWNGSFTKIPTIQFGTCSKPDTPKSLNRRSIDNRASINDAFYFGSDPATASKSNTRLKLAATEGGSRETAEVRIGMTVSPSLTMGLKVFGISTLSAGINAPIRLGIHTYWDTDSTSTCPADHVALSAEGGASLNLVGGFFGFSKSIPVVQSPALETPAVCIPH</sequence>
<dbReference type="InParanoid" id="A0A1Y2GYX2"/>
<dbReference type="PROSITE" id="PS51257">
    <property type="entry name" value="PROKAR_LIPOPROTEIN"/>
    <property type="match status" value="1"/>
</dbReference>
<dbReference type="OrthoDB" id="2323998at2759"/>
<comment type="caution">
    <text evidence="1">The sequence shown here is derived from an EMBL/GenBank/DDBJ whole genome shotgun (WGS) entry which is preliminary data.</text>
</comment>
<name>A0A1Y2GYX2_9FUNG</name>
<protein>
    <submittedName>
        <fullName evidence="1">Uncharacterized protein</fullName>
    </submittedName>
</protein>
<dbReference type="AlphaFoldDB" id="A0A1Y2GYX2"/>
<evidence type="ECO:0000313" key="2">
    <source>
        <dbReference type="Proteomes" id="UP000193648"/>
    </source>
</evidence>
<proteinExistence type="predicted"/>
<dbReference type="EMBL" id="MCFF01000004">
    <property type="protein sequence ID" value="ORZ27487.1"/>
    <property type="molecule type" value="Genomic_DNA"/>
</dbReference>
<accession>A0A1Y2GYX2</accession>
<dbReference type="RefSeq" id="XP_021885214.1">
    <property type="nucleotide sequence ID" value="XM_022022974.1"/>
</dbReference>
<dbReference type="GeneID" id="33564818"/>
<evidence type="ECO:0000313" key="1">
    <source>
        <dbReference type="EMBL" id="ORZ27487.1"/>
    </source>
</evidence>